<protein>
    <recommendedName>
        <fullName evidence="3">Lipoprotein</fullName>
    </recommendedName>
</protein>
<evidence type="ECO:0000313" key="1">
    <source>
        <dbReference type="EMBL" id="AEJ60503.1"/>
    </source>
</evidence>
<proteinExistence type="predicted"/>
<accession>G0GCT4</accession>
<dbReference type="EMBL" id="CP002903">
    <property type="protein sequence ID" value="AEJ60503.1"/>
    <property type="molecule type" value="Genomic_DNA"/>
</dbReference>
<organism evidence="1 2">
    <name type="scientific">Winmispira thermophila (strain ATCC 700085 / DSM 6578 / Z-1203)</name>
    <name type="common">Spirochaeta thermophila</name>
    <dbReference type="NCBI Taxonomy" id="869211"/>
    <lineage>
        <taxon>Bacteria</taxon>
        <taxon>Pseudomonadati</taxon>
        <taxon>Spirochaetota</taxon>
        <taxon>Spirochaetia</taxon>
        <taxon>Winmispirales</taxon>
        <taxon>Winmispiraceae</taxon>
        <taxon>Winmispira</taxon>
    </lineage>
</organism>
<dbReference type="KEGG" id="stq:Spith_0216"/>
<dbReference type="PROSITE" id="PS51257">
    <property type="entry name" value="PROKAR_LIPOPROTEIN"/>
    <property type="match status" value="1"/>
</dbReference>
<sequence>MNHPKKVWAGFFVPVFFLALTAGCMSARPKLLDPSDITGTAVLTKVTVMVRSTVDQGKGEQFIREVLPAYIEEIVNGIKKEKGITIDASMFVSEMSSGDVSIDLEVFDMGGDRDINIYTWEGESDESLRAFFLLPIVVREDGSMPLRVTIHQDDPKYEPGREYSFDFSLKVESK</sequence>
<name>G0GCT4_WINT7</name>
<dbReference type="RefSeq" id="WP_014623905.1">
    <property type="nucleotide sequence ID" value="NC_017583.1"/>
</dbReference>
<dbReference type="AlphaFoldDB" id="G0GCT4"/>
<evidence type="ECO:0000313" key="2">
    <source>
        <dbReference type="Proteomes" id="UP000007254"/>
    </source>
</evidence>
<dbReference type="HOGENOM" id="CLU_1539096_0_0_12"/>
<keyword evidence="2" id="KW-1185">Reference proteome</keyword>
<dbReference type="Proteomes" id="UP000007254">
    <property type="component" value="Chromosome"/>
</dbReference>
<dbReference type="STRING" id="869211.Spith_0216"/>
<gene>
    <name evidence="1" type="ordered locus">Spith_0216</name>
</gene>
<reference evidence="1 2" key="1">
    <citation type="submission" date="2011-06" db="EMBL/GenBank/DDBJ databases">
        <title>The complete genome of Spirochaeta thermophila DSM 6578.</title>
        <authorList>
            <consortium name="US DOE Joint Genome Institute (JGI-PGF)"/>
            <person name="Lucas S."/>
            <person name="Lapidus A."/>
            <person name="Bruce D."/>
            <person name="Goodwin L."/>
            <person name="Pitluck S."/>
            <person name="Peters L."/>
            <person name="Kyrpides N."/>
            <person name="Mavromatis K."/>
            <person name="Ivanova N."/>
            <person name="Mikailova N."/>
            <person name="Pagani I."/>
            <person name="Chertkov O."/>
            <person name="Detter J.C."/>
            <person name="Tapia R."/>
            <person name="Han C."/>
            <person name="Land M."/>
            <person name="Hauser L."/>
            <person name="Markowitz V."/>
            <person name="Cheng J.-F."/>
            <person name="Hugenholtz P."/>
            <person name="Woyke T."/>
            <person name="Wu D."/>
            <person name="Spring S."/>
            <person name="Merkhoffer B."/>
            <person name="Schneider S."/>
            <person name="Klenk H.-P."/>
            <person name="Eisen J.A."/>
        </authorList>
    </citation>
    <scope>NUCLEOTIDE SEQUENCE [LARGE SCALE GENOMIC DNA]</scope>
    <source>
        <strain evidence="2">ATCC 700085 / DSM 6578 / Z-1203</strain>
    </source>
</reference>
<evidence type="ECO:0008006" key="3">
    <source>
        <dbReference type="Google" id="ProtNLM"/>
    </source>
</evidence>